<dbReference type="EMBL" id="OX459118">
    <property type="protein sequence ID" value="CAI9089276.1"/>
    <property type="molecule type" value="Genomic_DNA"/>
</dbReference>
<organism evidence="2 3">
    <name type="scientific">Oldenlandia corymbosa var. corymbosa</name>
    <dbReference type="NCBI Taxonomy" id="529605"/>
    <lineage>
        <taxon>Eukaryota</taxon>
        <taxon>Viridiplantae</taxon>
        <taxon>Streptophyta</taxon>
        <taxon>Embryophyta</taxon>
        <taxon>Tracheophyta</taxon>
        <taxon>Spermatophyta</taxon>
        <taxon>Magnoliopsida</taxon>
        <taxon>eudicotyledons</taxon>
        <taxon>Gunneridae</taxon>
        <taxon>Pentapetalae</taxon>
        <taxon>asterids</taxon>
        <taxon>lamiids</taxon>
        <taxon>Gentianales</taxon>
        <taxon>Rubiaceae</taxon>
        <taxon>Rubioideae</taxon>
        <taxon>Spermacoceae</taxon>
        <taxon>Hedyotis-Oldenlandia complex</taxon>
        <taxon>Oldenlandia</taxon>
    </lineage>
</organism>
<evidence type="ECO:0000256" key="1">
    <source>
        <dbReference type="SAM" id="MobiDB-lite"/>
    </source>
</evidence>
<protein>
    <submittedName>
        <fullName evidence="2">OLC1v1023824C1</fullName>
    </submittedName>
</protein>
<feature type="compositionally biased region" description="Basic and acidic residues" evidence="1">
    <location>
        <begin position="10"/>
        <end position="22"/>
    </location>
</feature>
<dbReference type="AlphaFoldDB" id="A0AAV1C0T4"/>
<sequence length="91" mass="10517">MGSSANHEVVAVEKEGIRKEVKPQSQHTSTDSRNSDLDITHLLKKLPRIKVRRDVVTVVEEEEREWATLTPLQHFGPSTHYYTRRTMVTSF</sequence>
<feature type="region of interest" description="Disordered" evidence="1">
    <location>
        <begin position="1"/>
        <end position="36"/>
    </location>
</feature>
<dbReference type="Proteomes" id="UP001161247">
    <property type="component" value="Chromosome 1"/>
</dbReference>
<accession>A0AAV1C0T4</accession>
<keyword evidence="3" id="KW-1185">Reference proteome</keyword>
<feature type="compositionally biased region" description="Polar residues" evidence="1">
    <location>
        <begin position="23"/>
        <end position="32"/>
    </location>
</feature>
<reference evidence="2" key="1">
    <citation type="submission" date="2023-03" db="EMBL/GenBank/DDBJ databases">
        <authorList>
            <person name="Julca I."/>
        </authorList>
    </citation>
    <scope>NUCLEOTIDE SEQUENCE</scope>
</reference>
<evidence type="ECO:0000313" key="2">
    <source>
        <dbReference type="EMBL" id="CAI9089276.1"/>
    </source>
</evidence>
<evidence type="ECO:0000313" key="3">
    <source>
        <dbReference type="Proteomes" id="UP001161247"/>
    </source>
</evidence>
<gene>
    <name evidence="2" type="ORF">OLC1_LOCUS1650</name>
</gene>
<name>A0AAV1C0T4_OLDCO</name>
<proteinExistence type="predicted"/>